<proteinExistence type="predicted"/>
<sequence>MFRISGLCPNIRVLFKNHYKLNEDLQEMSELNQRYEHSFYPLLFQIQEMALQLDEVQAAAAVQQIDLDNSALKAAAAVENKTCVASFLTTIEKSLCQLWEQQPLIESVNKFTRRIHGLNIKSQDDSDDTTSSSIEPNYKPNFKQVFYNKTSTIAVFLVIYETTMIHANYELKRGHILTCLHPICQEVVIPELANITFWAQMKKMLIDKVGGDLTLEGQQLITSQQLSIKEAYTACANSLKVNQLLFLHFKAHKPMLTSMKGIKTLLQDMHLIHTNLLVREN</sequence>
<evidence type="ECO:0000313" key="1">
    <source>
        <dbReference type="EMBL" id="KAJ9064853.1"/>
    </source>
</evidence>
<name>A0ACC2SR50_9FUNG</name>
<comment type="caution">
    <text evidence="1">The sequence shown here is derived from an EMBL/GenBank/DDBJ whole genome shotgun (WGS) entry which is preliminary data.</text>
</comment>
<gene>
    <name evidence="1" type="ORF">DSO57_1025959</name>
</gene>
<organism evidence="1 2">
    <name type="scientific">Entomophthora muscae</name>
    <dbReference type="NCBI Taxonomy" id="34485"/>
    <lineage>
        <taxon>Eukaryota</taxon>
        <taxon>Fungi</taxon>
        <taxon>Fungi incertae sedis</taxon>
        <taxon>Zoopagomycota</taxon>
        <taxon>Entomophthoromycotina</taxon>
        <taxon>Entomophthoromycetes</taxon>
        <taxon>Entomophthorales</taxon>
        <taxon>Entomophthoraceae</taxon>
        <taxon>Entomophthora</taxon>
    </lineage>
</organism>
<accession>A0ACC2SR50</accession>
<reference evidence="1" key="1">
    <citation type="submission" date="2022-04" db="EMBL/GenBank/DDBJ databases">
        <title>Genome of the entomopathogenic fungus Entomophthora muscae.</title>
        <authorList>
            <person name="Elya C."/>
            <person name="Lovett B.R."/>
            <person name="Lee E."/>
            <person name="Macias A.M."/>
            <person name="Hajek A.E."/>
            <person name="De Bivort B.L."/>
            <person name="Kasson M.T."/>
            <person name="De Fine Licht H.H."/>
            <person name="Stajich J.E."/>
        </authorList>
    </citation>
    <scope>NUCLEOTIDE SEQUENCE</scope>
    <source>
        <strain evidence="1">Berkeley</strain>
    </source>
</reference>
<keyword evidence="2" id="KW-1185">Reference proteome</keyword>
<evidence type="ECO:0000313" key="2">
    <source>
        <dbReference type="Proteomes" id="UP001165960"/>
    </source>
</evidence>
<dbReference type="EMBL" id="QTSX02004409">
    <property type="protein sequence ID" value="KAJ9064853.1"/>
    <property type="molecule type" value="Genomic_DNA"/>
</dbReference>
<protein>
    <submittedName>
        <fullName evidence="1">Uncharacterized protein</fullName>
    </submittedName>
</protein>
<dbReference type="Proteomes" id="UP001165960">
    <property type="component" value="Unassembled WGS sequence"/>
</dbReference>